<gene>
    <name evidence="2" type="ORF">L2764_09915</name>
</gene>
<keyword evidence="1" id="KW-0732">Signal</keyword>
<sequence>MRTYTGSISSFTGWMTMASLGLTSLALTPSALAMDYYASEQWFIQQDFTIDAGDRVIVAANTQIYLNADTKLTINPEAVLILEEGVNIDIGQKGSIAVYGELSSLGHEYNMNRFQSVQLAPTNSDWQGIDTYNGSVVNLRHTQISHASNAIYAHIGTTILFPNEQTELDTHDSEIRNDHTSQLNIRYSNFNNNHTAINISEQHTFGQLESVIQYNQFNDNQYHLYTSSQAHNNGLQMSPVIVDARFNWWSTTDTNRLKQQIQDTQENNQDTHALRVDYSHYRQSIYDNDILTNAFLLQLPLKLKRDDPITIDPGFNRESHYRLDGNFLIAGDTKIKPYQLATLTTNSMLTVSENTTLTLDKTARFIAEPGAVIYLSKNSQINVQGHWQLTEGVQVIAEEGAQINISGSLYAQGTSTNRVNFSAASHLVDQNWQGIQLSQGAEINLNYAQIQHAQQGVYANLVPSIVNPVEDNTASISPDISDDQPTSLQISHTRFINNHQAIRLDVVPETQALETQIEYNDFVDNSTHLFTQVYPFHAYGNGNGNGNEAELNLSESQPFSPIVINAKFNWWDSNLVSDIAATIIDFQQAVGHTDGLHVDYSEYRQSMALNDIARNTLVVKLPEYLKVSDPFQIDPGYNLETEYRLEDDFVIVGDTHFSRYQIVTLTTGSNLHISDDISLSISPNAIFIIESGASITFGHNSQLLSQGQIIDQNH</sequence>
<name>A0ABT0LAS6_9GAMM</name>
<reference evidence="2 3" key="1">
    <citation type="submission" date="2022-01" db="EMBL/GenBank/DDBJ databases">
        <title>Whole genome-based taxonomy of the Shewanellaceae.</title>
        <authorList>
            <person name="Martin-Rodriguez A.J."/>
        </authorList>
    </citation>
    <scope>NUCLEOTIDE SEQUENCE [LARGE SCALE GENOMIC DNA]</scope>
    <source>
        <strain evidence="2 3">DSM 17177</strain>
    </source>
</reference>
<feature type="chain" id="PRO_5045208121" description="Organic solvent tolerance-like N-terminal domain-containing protein" evidence="1">
    <location>
        <begin position="34"/>
        <end position="714"/>
    </location>
</feature>
<feature type="signal peptide" evidence="1">
    <location>
        <begin position="1"/>
        <end position="33"/>
    </location>
</feature>
<dbReference type="Proteomes" id="UP001203423">
    <property type="component" value="Unassembled WGS sequence"/>
</dbReference>
<keyword evidence="3" id="KW-1185">Reference proteome</keyword>
<dbReference type="EMBL" id="JAKIKS010000031">
    <property type="protein sequence ID" value="MCL1124777.1"/>
    <property type="molecule type" value="Genomic_DNA"/>
</dbReference>
<accession>A0ABT0LAS6</accession>
<protein>
    <recommendedName>
        <fullName evidence="4">Organic solvent tolerance-like N-terminal domain-containing protein</fullName>
    </recommendedName>
</protein>
<proteinExistence type="predicted"/>
<dbReference type="RefSeq" id="WP_248940054.1">
    <property type="nucleotide sequence ID" value="NZ_JAKIKS010000031.1"/>
</dbReference>
<evidence type="ECO:0000256" key="1">
    <source>
        <dbReference type="SAM" id="SignalP"/>
    </source>
</evidence>
<evidence type="ECO:0000313" key="3">
    <source>
        <dbReference type="Proteomes" id="UP001203423"/>
    </source>
</evidence>
<organism evidence="2 3">
    <name type="scientific">Shewanella surugensis</name>
    <dbReference type="NCBI Taxonomy" id="212020"/>
    <lineage>
        <taxon>Bacteria</taxon>
        <taxon>Pseudomonadati</taxon>
        <taxon>Pseudomonadota</taxon>
        <taxon>Gammaproteobacteria</taxon>
        <taxon>Alteromonadales</taxon>
        <taxon>Shewanellaceae</taxon>
        <taxon>Shewanella</taxon>
    </lineage>
</organism>
<comment type="caution">
    <text evidence="2">The sequence shown here is derived from an EMBL/GenBank/DDBJ whole genome shotgun (WGS) entry which is preliminary data.</text>
</comment>
<evidence type="ECO:0000313" key="2">
    <source>
        <dbReference type="EMBL" id="MCL1124777.1"/>
    </source>
</evidence>
<evidence type="ECO:0008006" key="4">
    <source>
        <dbReference type="Google" id="ProtNLM"/>
    </source>
</evidence>